<keyword evidence="4" id="KW-1185">Reference proteome</keyword>
<reference evidence="3 4" key="1">
    <citation type="submission" date="2023-08" db="EMBL/GenBank/DDBJ databases">
        <title>A Necator americanus chromosomal reference genome.</title>
        <authorList>
            <person name="Ilik V."/>
            <person name="Petrzelkova K.J."/>
            <person name="Pardy F."/>
            <person name="Fuh T."/>
            <person name="Niatou-Singa F.S."/>
            <person name="Gouil Q."/>
            <person name="Baker L."/>
            <person name="Ritchie M.E."/>
            <person name="Jex A.R."/>
            <person name="Gazzola D."/>
            <person name="Li H."/>
            <person name="Toshio Fujiwara R."/>
            <person name="Zhan B."/>
            <person name="Aroian R.V."/>
            <person name="Pafco B."/>
            <person name="Schwarz E.M."/>
        </authorList>
    </citation>
    <scope>NUCLEOTIDE SEQUENCE [LARGE SCALE GENOMIC DNA]</scope>
    <source>
        <strain evidence="3 4">Aroian</strain>
        <tissue evidence="3">Whole animal</tissue>
    </source>
</reference>
<gene>
    <name evidence="3" type="primary">Necator_chrIV.g13607</name>
    <name evidence="3" type="ORF">RB195_000316</name>
</gene>
<accession>A0ABR1DC34</accession>
<organism evidence="3 4">
    <name type="scientific">Necator americanus</name>
    <name type="common">Human hookworm</name>
    <dbReference type="NCBI Taxonomy" id="51031"/>
    <lineage>
        <taxon>Eukaryota</taxon>
        <taxon>Metazoa</taxon>
        <taxon>Ecdysozoa</taxon>
        <taxon>Nematoda</taxon>
        <taxon>Chromadorea</taxon>
        <taxon>Rhabditida</taxon>
        <taxon>Rhabditina</taxon>
        <taxon>Rhabditomorpha</taxon>
        <taxon>Strongyloidea</taxon>
        <taxon>Ancylostomatidae</taxon>
        <taxon>Bunostominae</taxon>
        <taxon>Necator</taxon>
    </lineage>
</organism>
<evidence type="ECO:0000313" key="4">
    <source>
        <dbReference type="Proteomes" id="UP001303046"/>
    </source>
</evidence>
<proteinExistence type="predicted"/>
<sequence length="295" mass="33295">MRILYLKSVLPQIREVMPLRRQTFWSSSVSLRFAPGAGNGDVCAAAHTDSYAAMNVFMVAPCSRHRCCVGCVTLRDAVPLICVAELVVIGLSSLIAVDLYLTNGRLFYTKEIEGEGRTIAVAFAVFLAISLPVIIFTLTVWHYRKPYLYVIHVLWQWTVLEVLMYFTYNILQRTFSPEVRQRTGFLLPSAIVLSITGIVAVWVQSWWLFVFVDAMFFESAPNGKRSRRPHKNSTCEYDNVDEDSAGPESRRHSFTIPIVKVDRTKSLETASLGGQRRMTLSKMDEIPESGDVVDV</sequence>
<feature type="transmembrane region" description="Helical" evidence="2">
    <location>
        <begin position="118"/>
        <end position="141"/>
    </location>
</feature>
<evidence type="ECO:0000256" key="1">
    <source>
        <dbReference type="SAM" id="MobiDB-lite"/>
    </source>
</evidence>
<keyword evidence="2" id="KW-0472">Membrane</keyword>
<comment type="caution">
    <text evidence="3">The sequence shown here is derived from an EMBL/GenBank/DDBJ whole genome shotgun (WGS) entry which is preliminary data.</text>
</comment>
<evidence type="ECO:0000256" key="2">
    <source>
        <dbReference type="SAM" id="Phobius"/>
    </source>
</evidence>
<name>A0ABR1DC34_NECAM</name>
<dbReference type="Proteomes" id="UP001303046">
    <property type="component" value="Unassembled WGS sequence"/>
</dbReference>
<keyword evidence="2" id="KW-1133">Transmembrane helix</keyword>
<keyword evidence="2" id="KW-0812">Transmembrane</keyword>
<feature type="transmembrane region" description="Helical" evidence="2">
    <location>
        <begin position="147"/>
        <end position="171"/>
    </location>
</feature>
<dbReference type="EMBL" id="JAVFWL010000004">
    <property type="protein sequence ID" value="KAK6746996.1"/>
    <property type="molecule type" value="Genomic_DNA"/>
</dbReference>
<protein>
    <submittedName>
        <fullName evidence="3">Uncharacterized protein</fullName>
    </submittedName>
</protein>
<feature type="region of interest" description="Disordered" evidence="1">
    <location>
        <begin position="222"/>
        <end position="250"/>
    </location>
</feature>
<feature type="transmembrane region" description="Helical" evidence="2">
    <location>
        <begin position="77"/>
        <end position="97"/>
    </location>
</feature>
<evidence type="ECO:0000313" key="3">
    <source>
        <dbReference type="EMBL" id="KAK6746996.1"/>
    </source>
</evidence>